<feature type="active site" description="Phosphoserine intermediate" evidence="6">
    <location>
        <position position="101"/>
    </location>
</feature>
<name>A0ABT1XCQ1_9BURK</name>
<dbReference type="EMBL" id="JANKHG010000001">
    <property type="protein sequence ID" value="MCR2745063.1"/>
    <property type="molecule type" value="Genomic_DNA"/>
</dbReference>
<evidence type="ECO:0000256" key="2">
    <source>
        <dbReference type="ARBA" id="ARBA00012121"/>
    </source>
</evidence>
<reference evidence="9" key="1">
    <citation type="submission" date="2022-07" db="EMBL/GenBank/DDBJ databases">
        <authorList>
            <person name="Xamxidin M."/>
        </authorList>
    </citation>
    <scope>NUCLEOTIDE SEQUENCE</scope>
    <source>
        <strain evidence="9">YS8-69</strain>
    </source>
</reference>
<comment type="caution">
    <text evidence="9">The sequence shown here is derived from an EMBL/GenBank/DDBJ whole genome shotgun (WGS) entry which is preliminary data.</text>
</comment>
<dbReference type="HAMAP" id="MF_00065">
    <property type="entry name" value="Adenylyl_sulf_kinase"/>
    <property type="match status" value="1"/>
</dbReference>
<dbReference type="Proteomes" id="UP001165267">
    <property type="component" value="Unassembled WGS sequence"/>
</dbReference>
<sequence>MNALAELPAVTHEQLKGHKAGIVWLTGLSGAGKSTIACELELRLRRAGVHTCVLDGDKLRHGLNADLGYSPQDRACNVQRTAHVAQLMADAGLLVIVAMISPYNEGRLYARSLVPSDQFLEVFVHAPLAVCEQRDPKGMYRQARLGLLPNFTGIDSAYETPTQPDLVLNTAETTVAACVQTLKMRLQQQGIWNCA</sequence>
<evidence type="ECO:0000256" key="5">
    <source>
        <dbReference type="ARBA" id="ARBA00022840"/>
    </source>
</evidence>
<protein>
    <recommendedName>
        <fullName evidence="2 6">Adenylyl-sulfate kinase</fullName>
        <ecNumber evidence="2 6">2.7.1.25</ecNumber>
    </recommendedName>
    <alternativeName>
        <fullName evidence="6">APS kinase</fullName>
    </alternativeName>
    <alternativeName>
        <fullName evidence="6">ATP adenosine-5'-phosphosulfate 3'-phosphotransferase</fullName>
    </alternativeName>
    <alternativeName>
        <fullName evidence="6">Adenosine-5'-phosphosulfate kinase</fullName>
    </alternativeName>
</protein>
<dbReference type="CDD" id="cd02027">
    <property type="entry name" value="APSK"/>
    <property type="match status" value="1"/>
</dbReference>
<dbReference type="SUPFAM" id="SSF52540">
    <property type="entry name" value="P-loop containing nucleoside triphosphate hydrolases"/>
    <property type="match status" value="1"/>
</dbReference>
<evidence type="ECO:0000256" key="4">
    <source>
        <dbReference type="ARBA" id="ARBA00022741"/>
    </source>
</evidence>
<evidence type="ECO:0000256" key="3">
    <source>
        <dbReference type="ARBA" id="ARBA00022679"/>
    </source>
</evidence>
<keyword evidence="3 6" id="KW-0808">Transferase</keyword>
<dbReference type="NCBIfam" id="NF003013">
    <property type="entry name" value="PRK03846.1"/>
    <property type="match status" value="1"/>
</dbReference>
<keyword evidence="6 7" id="KW-0418">Kinase</keyword>
<evidence type="ECO:0000259" key="8">
    <source>
        <dbReference type="Pfam" id="PF01583"/>
    </source>
</evidence>
<keyword evidence="6" id="KW-0597">Phosphoprotein</keyword>
<evidence type="ECO:0000256" key="6">
    <source>
        <dbReference type="HAMAP-Rule" id="MF_00065"/>
    </source>
</evidence>
<dbReference type="InterPro" id="IPR059117">
    <property type="entry name" value="APS_kinase_dom"/>
</dbReference>
<dbReference type="RefSeq" id="WP_257510317.1">
    <property type="nucleotide sequence ID" value="NZ_JANKHG010000001.1"/>
</dbReference>
<comment type="similarity">
    <text evidence="6 7">Belongs to the APS kinase family.</text>
</comment>
<dbReference type="EC" id="2.7.1.25" evidence="2 6"/>
<evidence type="ECO:0000313" key="9">
    <source>
        <dbReference type="EMBL" id="MCR2745063.1"/>
    </source>
</evidence>
<feature type="domain" description="APS kinase" evidence="8">
    <location>
        <begin position="21"/>
        <end position="168"/>
    </location>
</feature>
<evidence type="ECO:0000256" key="7">
    <source>
        <dbReference type="RuleBase" id="RU004347"/>
    </source>
</evidence>
<keyword evidence="10" id="KW-1185">Reference proteome</keyword>
<gene>
    <name evidence="6 9" type="primary">cysC</name>
    <name evidence="9" type="ORF">NSP04_00190</name>
</gene>
<dbReference type="GO" id="GO:0004020">
    <property type="term" value="F:adenylylsulfate kinase activity"/>
    <property type="evidence" value="ECO:0007669"/>
    <property type="project" value="UniProtKB-EC"/>
</dbReference>
<dbReference type="PANTHER" id="PTHR42700">
    <property type="entry name" value="SULFATE ADENYLYLTRANSFERASE"/>
    <property type="match status" value="1"/>
</dbReference>
<accession>A0ABT1XCQ1</accession>
<evidence type="ECO:0000256" key="1">
    <source>
        <dbReference type="ARBA" id="ARBA00001823"/>
    </source>
</evidence>
<dbReference type="Pfam" id="PF01583">
    <property type="entry name" value="APS_kinase"/>
    <property type="match status" value="1"/>
</dbReference>
<evidence type="ECO:0000313" key="10">
    <source>
        <dbReference type="Proteomes" id="UP001165267"/>
    </source>
</evidence>
<dbReference type="InterPro" id="IPR027417">
    <property type="entry name" value="P-loop_NTPase"/>
</dbReference>
<keyword evidence="5 6" id="KW-0067">ATP-binding</keyword>
<dbReference type="Gene3D" id="3.40.50.300">
    <property type="entry name" value="P-loop containing nucleotide triphosphate hydrolases"/>
    <property type="match status" value="1"/>
</dbReference>
<dbReference type="InterPro" id="IPR002891">
    <property type="entry name" value="APS"/>
</dbReference>
<organism evidence="9 10">
    <name type="scientific">Limnobacter parvus</name>
    <dbReference type="NCBI Taxonomy" id="2939690"/>
    <lineage>
        <taxon>Bacteria</taxon>
        <taxon>Pseudomonadati</taxon>
        <taxon>Pseudomonadota</taxon>
        <taxon>Betaproteobacteria</taxon>
        <taxon>Burkholderiales</taxon>
        <taxon>Burkholderiaceae</taxon>
        <taxon>Limnobacter</taxon>
    </lineage>
</organism>
<keyword evidence="4 6" id="KW-0547">Nucleotide-binding</keyword>
<comment type="function">
    <text evidence="6 7">Catalyzes the synthesis of activated sulfate.</text>
</comment>
<feature type="binding site" evidence="6">
    <location>
        <begin position="27"/>
        <end position="34"/>
    </location>
    <ligand>
        <name>ATP</name>
        <dbReference type="ChEBI" id="CHEBI:30616"/>
    </ligand>
</feature>
<dbReference type="NCBIfam" id="TIGR00455">
    <property type="entry name" value="apsK"/>
    <property type="match status" value="1"/>
</dbReference>
<proteinExistence type="inferred from homology"/>
<comment type="pathway">
    <text evidence="6 7">Sulfur metabolism; hydrogen sulfide biosynthesis; sulfite from sulfate: step 2/3.</text>
</comment>
<comment type="catalytic activity">
    <reaction evidence="1 6 7">
        <text>adenosine 5'-phosphosulfate + ATP = 3'-phosphoadenylyl sulfate + ADP + H(+)</text>
        <dbReference type="Rhea" id="RHEA:24152"/>
        <dbReference type="ChEBI" id="CHEBI:15378"/>
        <dbReference type="ChEBI" id="CHEBI:30616"/>
        <dbReference type="ChEBI" id="CHEBI:58243"/>
        <dbReference type="ChEBI" id="CHEBI:58339"/>
        <dbReference type="ChEBI" id="CHEBI:456216"/>
        <dbReference type="EC" id="2.7.1.25"/>
    </reaction>
</comment>
<dbReference type="InterPro" id="IPR050512">
    <property type="entry name" value="Sulf_AdTrans/APS_kinase"/>
</dbReference>
<dbReference type="PANTHER" id="PTHR42700:SF1">
    <property type="entry name" value="SULFATE ADENYLYLTRANSFERASE"/>
    <property type="match status" value="1"/>
</dbReference>